<accession>A0A1X2A888</accession>
<gene>
    <name evidence="1" type="ORF">AWB90_16455</name>
</gene>
<dbReference type="EMBL" id="LQPN01000053">
    <property type="protein sequence ID" value="ORW44121.1"/>
    <property type="molecule type" value="Genomic_DNA"/>
</dbReference>
<dbReference type="Proteomes" id="UP000193285">
    <property type="component" value="Unassembled WGS sequence"/>
</dbReference>
<name>A0A1X2A888_9MYCO</name>
<comment type="caution">
    <text evidence="1">The sequence shown here is derived from an EMBL/GenBank/DDBJ whole genome shotgun (WGS) entry which is preliminary data.</text>
</comment>
<dbReference type="AlphaFoldDB" id="A0A1X2A888"/>
<protein>
    <submittedName>
        <fullName evidence="1">Uncharacterized protein</fullName>
    </submittedName>
</protein>
<reference evidence="1 2" key="1">
    <citation type="journal article" date="2015" name="Emerg. Microbes Infect.">
        <title>Characterization of 17 strains belonging to the Mycobacterium simiae complex and description of Mycobacterium paraense sp. nov.</title>
        <authorList>
            <person name="Fusco da Costa A.R."/>
            <person name="Fedrizzi T."/>
            <person name="Lopes M.L."/>
            <person name="Pecorari M."/>
            <person name="Oliveira da Costa W.L."/>
            <person name="Giacobazzi E."/>
            <person name="da Costa Bahia J.R."/>
            <person name="De Sanctis V."/>
            <person name="Batista Lima K.V."/>
            <person name="Bertorelli R."/>
            <person name="Grottola A."/>
            <person name="Fabio A."/>
            <person name="Mariottini A."/>
            <person name="Ferretti P."/>
            <person name="Di Leva F."/>
            <person name="Fregni Serpini G."/>
            <person name="Tagliazucchi S."/>
            <person name="Rumpianesi F."/>
            <person name="Jousson O."/>
            <person name="Segata N."/>
            <person name="Tortoli E."/>
        </authorList>
    </citation>
    <scope>NUCLEOTIDE SEQUENCE [LARGE SCALE GENOMIC DNA]</scope>
    <source>
        <strain evidence="1 2">IEC33</strain>
    </source>
</reference>
<organism evidence="1 2">
    <name type="scientific">Mycobacterium paraense</name>
    <dbReference type="NCBI Taxonomy" id="767916"/>
    <lineage>
        <taxon>Bacteria</taxon>
        <taxon>Bacillati</taxon>
        <taxon>Actinomycetota</taxon>
        <taxon>Actinomycetes</taxon>
        <taxon>Mycobacteriales</taxon>
        <taxon>Mycobacteriaceae</taxon>
        <taxon>Mycobacterium</taxon>
        <taxon>Mycobacterium simiae complex</taxon>
    </lineage>
</organism>
<evidence type="ECO:0000313" key="2">
    <source>
        <dbReference type="Proteomes" id="UP000193285"/>
    </source>
</evidence>
<sequence length="102" mass="11441">MMLMGVDSFSKQQMTSDEPVCPAIIEAAAIVEAEWMRLNPSSRPARRVTCELPAPRHVRRPAHTLVATQRRPRALPTCGTQLRVRWPACRVWARERSPPAGA</sequence>
<proteinExistence type="predicted"/>
<evidence type="ECO:0000313" key="1">
    <source>
        <dbReference type="EMBL" id="ORW44121.1"/>
    </source>
</evidence>